<dbReference type="InterPro" id="IPR025836">
    <property type="entry name" value="Zn_knuckle_CX2CX4HX4C"/>
</dbReference>
<feature type="domain" description="Zinc knuckle CX2CX4HX4C" evidence="1">
    <location>
        <begin position="66"/>
        <end position="112"/>
    </location>
</feature>
<name>A0A1U8PQ11_GOSHI</name>
<organism evidence="2 3">
    <name type="scientific">Gossypium hirsutum</name>
    <name type="common">Upland cotton</name>
    <name type="synonym">Gossypium mexicanum</name>
    <dbReference type="NCBI Taxonomy" id="3635"/>
    <lineage>
        <taxon>Eukaryota</taxon>
        <taxon>Viridiplantae</taxon>
        <taxon>Streptophyta</taxon>
        <taxon>Embryophyta</taxon>
        <taxon>Tracheophyta</taxon>
        <taxon>Spermatophyta</taxon>
        <taxon>Magnoliopsida</taxon>
        <taxon>eudicotyledons</taxon>
        <taxon>Gunneridae</taxon>
        <taxon>Pentapetalae</taxon>
        <taxon>rosids</taxon>
        <taxon>malvids</taxon>
        <taxon>Malvales</taxon>
        <taxon>Malvaceae</taxon>
        <taxon>Malvoideae</taxon>
        <taxon>Gossypium</taxon>
    </lineage>
</organism>
<accession>A0A1U8PQ11</accession>
<dbReference type="Pfam" id="PF14392">
    <property type="entry name" value="zf-CCHC_4"/>
    <property type="match status" value="1"/>
</dbReference>
<dbReference type="PANTHER" id="PTHR31286">
    <property type="entry name" value="GLYCINE-RICH CELL WALL STRUCTURAL PROTEIN 1.8-LIKE"/>
    <property type="match status" value="1"/>
</dbReference>
<protein>
    <recommendedName>
        <fullName evidence="1">Zinc knuckle CX2CX4HX4C domain-containing protein</fullName>
    </recommendedName>
</protein>
<dbReference type="PANTHER" id="PTHR31286:SF153">
    <property type="entry name" value="DUF4283 DOMAIN PROTEIN"/>
    <property type="match status" value="1"/>
</dbReference>
<proteinExistence type="predicted"/>
<reference evidence="3" key="1">
    <citation type="submission" date="2025-08" db="UniProtKB">
        <authorList>
            <consortium name="RefSeq"/>
        </authorList>
    </citation>
    <scope>IDENTIFICATION</scope>
</reference>
<evidence type="ECO:0000313" key="2">
    <source>
        <dbReference type="Proteomes" id="UP000818029"/>
    </source>
</evidence>
<dbReference type="OrthoDB" id="1750469at2759"/>
<dbReference type="RefSeq" id="XP_016706873.1">
    <property type="nucleotide sequence ID" value="XM_016851384.2"/>
</dbReference>
<sequence>MANLWHPVRGGQIRDLGEEKIHDIPFGFFSEHLAVQLGKFIGVFMEYDSSKLGKENCNFMRVRVQVDIRRPLRRKKQLMFNGQCSYVLFKYERLSLFCFYCGHLVHIDSFCEAKMTLGVEVAEMGWDLTLRDQSRRALAMKIVWLRDEWEEV</sequence>
<dbReference type="Proteomes" id="UP000818029">
    <property type="component" value="Unplaced"/>
</dbReference>
<evidence type="ECO:0000259" key="1">
    <source>
        <dbReference type="Pfam" id="PF14392"/>
    </source>
</evidence>
<dbReference type="PaxDb" id="3635-A0A1U8PQ11"/>
<dbReference type="GeneID" id="107921543"/>
<dbReference type="AlphaFoldDB" id="A0A1U8PQ11"/>
<evidence type="ECO:0000313" key="3">
    <source>
        <dbReference type="RefSeq" id="XP_016706873.1"/>
    </source>
</evidence>
<dbReference type="InterPro" id="IPR040256">
    <property type="entry name" value="At4g02000-like"/>
</dbReference>
<dbReference type="KEGG" id="ghi:107921543"/>
<keyword evidence="2" id="KW-1185">Reference proteome</keyword>
<gene>
    <name evidence="3" type="primary">LOC107921543</name>
</gene>